<dbReference type="GO" id="GO:0016020">
    <property type="term" value="C:membrane"/>
    <property type="evidence" value="ECO:0007669"/>
    <property type="project" value="UniProtKB-SubCell"/>
</dbReference>
<keyword evidence="9" id="KW-1185">Reference proteome</keyword>
<dbReference type="AlphaFoldDB" id="A0A5J9WLR4"/>
<evidence type="ECO:0000256" key="1">
    <source>
        <dbReference type="ARBA" id="ARBA00004167"/>
    </source>
</evidence>
<evidence type="ECO:0000259" key="7">
    <source>
        <dbReference type="SMART" id="SM00181"/>
    </source>
</evidence>
<comment type="caution">
    <text evidence="8">The sequence shown here is derived from an EMBL/GenBank/DDBJ whole genome shotgun (WGS) entry which is preliminary data.</text>
</comment>
<dbReference type="OrthoDB" id="593082at2759"/>
<dbReference type="InterPro" id="IPR025287">
    <property type="entry name" value="WAK_GUB"/>
</dbReference>
<sequence>MKESLVHQVLIIFLVIAIPATTSGLAISLPGCPDKCGDVFIPYPFGIGASCAATSLNSYFTVTCNNTFQPPRPMIGYPSASTEVLDISLERGEMRVYGPVSYNCFTSNTTMSDNSTEGYNLEGTPFIPSTTRNRFTVIGCNTLGLIGGYMHSNPDLYLAGCYSYCLGINNTFDGAPCTGKGCCETTISPNLTDFTALFVINQSSVWNFNPCFYAMLVEVGWYSFRRQDLVGRLGFINERANRGVPVIGDWAIRNGSCPKEGEIVPRDYACISSNSYCLTASNGPGYLCNCSQGFEGNPYLHNGCQDIDECKLRKQDPKYEELYPCKNGACHNTPGSYTCKCRIGTRSDGTNSGCRPVLSRAEQVVVGKGPSTPSTSDQMRYHGMDTAKLQKQSMIKPERSGSGIHEGEEVARMAIGVDAACEHGGAERAGRRMPRGVESCAGNGEKQSWSQAVAAAARVRSGGRR</sequence>
<dbReference type="CDD" id="cd00054">
    <property type="entry name" value="EGF_CA"/>
    <property type="match status" value="1"/>
</dbReference>
<feature type="domain" description="EGF-like" evidence="7">
    <location>
        <begin position="256"/>
        <end position="305"/>
    </location>
</feature>
<organism evidence="8 9">
    <name type="scientific">Eragrostis curvula</name>
    <name type="common">weeping love grass</name>
    <dbReference type="NCBI Taxonomy" id="38414"/>
    <lineage>
        <taxon>Eukaryota</taxon>
        <taxon>Viridiplantae</taxon>
        <taxon>Streptophyta</taxon>
        <taxon>Embryophyta</taxon>
        <taxon>Tracheophyta</taxon>
        <taxon>Spermatophyta</taxon>
        <taxon>Magnoliopsida</taxon>
        <taxon>Liliopsida</taxon>
        <taxon>Poales</taxon>
        <taxon>Poaceae</taxon>
        <taxon>PACMAD clade</taxon>
        <taxon>Chloridoideae</taxon>
        <taxon>Eragrostideae</taxon>
        <taxon>Eragrostidinae</taxon>
        <taxon>Eragrostis</taxon>
    </lineage>
</organism>
<reference evidence="8 9" key="1">
    <citation type="journal article" date="2019" name="Sci. Rep.">
        <title>A high-quality genome of Eragrostis curvula grass provides insights into Poaceae evolution and supports new strategies to enhance forage quality.</title>
        <authorList>
            <person name="Carballo J."/>
            <person name="Santos B.A.C.M."/>
            <person name="Zappacosta D."/>
            <person name="Garbus I."/>
            <person name="Selva J.P."/>
            <person name="Gallo C.A."/>
            <person name="Diaz A."/>
            <person name="Albertini E."/>
            <person name="Caccamo M."/>
            <person name="Echenique V."/>
        </authorList>
    </citation>
    <scope>NUCLEOTIDE SEQUENCE [LARGE SCALE GENOMIC DNA]</scope>
    <source>
        <strain evidence="9">cv. Victoria</strain>
        <tissue evidence="8">Leaf</tissue>
    </source>
</reference>
<keyword evidence="3" id="KW-1015">Disulfide bond</keyword>
<dbReference type="Gramene" id="TVU49041">
    <property type="protein sequence ID" value="TVU49041"/>
    <property type="gene ID" value="EJB05_00332"/>
</dbReference>
<dbReference type="Pfam" id="PF13947">
    <property type="entry name" value="GUB_WAK_bind"/>
    <property type="match status" value="1"/>
</dbReference>
<feature type="domain" description="EGF-like" evidence="7">
    <location>
        <begin position="309"/>
        <end position="355"/>
    </location>
</feature>
<protein>
    <recommendedName>
        <fullName evidence="10">EGF-like calcium-binding domain-containing protein</fullName>
    </recommendedName>
</protein>
<evidence type="ECO:0008006" key="10">
    <source>
        <dbReference type="Google" id="ProtNLM"/>
    </source>
</evidence>
<feature type="domain" description="EGF-like calcium-binding" evidence="6">
    <location>
        <begin position="306"/>
        <end position="355"/>
    </location>
</feature>
<dbReference type="Proteomes" id="UP000324897">
    <property type="component" value="Chromosome 6"/>
</dbReference>
<feature type="non-terminal residue" evidence="8">
    <location>
        <position position="1"/>
    </location>
</feature>
<keyword evidence="2 5" id="KW-0732">Signal</keyword>
<dbReference type="GO" id="GO:0030247">
    <property type="term" value="F:polysaccharide binding"/>
    <property type="evidence" value="ECO:0007669"/>
    <property type="project" value="InterPro"/>
</dbReference>
<dbReference type="SUPFAM" id="SSF57196">
    <property type="entry name" value="EGF/Laminin"/>
    <property type="match status" value="1"/>
</dbReference>
<feature type="signal peptide" evidence="5">
    <location>
        <begin position="1"/>
        <end position="24"/>
    </location>
</feature>
<gene>
    <name evidence="8" type="ORF">EJB05_00332</name>
</gene>
<dbReference type="GO" id="GO:0005509">
    <property type="term" value="F:calcium ion binding"/>
    <property type="evidence" value="ECO:0007669"/>
    <property type="project" value="InterPro"/>
</dbReference>
<comment type="subcellular location">
    <subcellularLocation>
        <location evidence="1">Membrane</location>
        <topology evidence="1">Single-pass membrane protein</topology>
    </subcellularLocation>
</comment>
<dbReference type="InterPro" id="IPR018097">
    <property type="entry name" value="EGF_Ca-bd_CS"/>
</dbReference>
<evidence type="ECO:0000259" key="6">
    <source>
        <dbReference type="SMART" id="SM00179"/>
    </source>
</evidence>
<name>A0A5J9WLR4_9POAL</name>
<proteinExistence type="predicted"/>
<feature type="chain" id="PRO_5023923061" description="EGF-like calcium-binding domain-containing protein" evidence="5">
    <location>
        <begin position="25"/>
        <end position="465"/>
    </location>
</feature>
<accession>A0A5J9WLR4</accession>
<evidence type="ECO:0000256" key="5">
    <source>
        <dbReference type="SAM" id="SignalP"/>
    </source>
</evidence>
<dbReference type="Pfam" id="PF00008">
    <property type="entry name" value="EGF"/>
    <property type="match status" value="1"/>
</dbReference>
<dbReference type="PANTHER" id="PTHR33491">
    <property type="entry name" value="OSJNBA0016N04.9 PROTEIN"/>
    <property type="match status" value="1"/>
</dbReference>
<feature type="region of interest" description="Disordered" evidence="4">
    <location>
        <begin position="426"/>
        <end position="452"/>
    </location>
</feature>
<dbReference type="SMART" id="SM00179">
    <property type="entry name" value="EGF_CA"/>
    <property type="match status" value="1"/>
</dbReference>
<dbReference type="Gene3D" id="2.10.25.10">
    <property type="entry name" value="Laminin"/>
    <property type="match status" value="1"/>
</dbReference>
<evidence type="ECO:0000313" key="8">
    <source>
        <dbReference type="EMBL" id="TVU49041.1"/>
    </source>
</evidence>
<evidence type="ECO:0000256" key="4">
    <source>
        <dbReference type="SAM" id="MobiDB-lite"/>
    </source>
</evidence>
<dbReference type="InterPro" id="IPR000742">
    <property type="entry name" value="EGF"/>
</dbReference>
<evidence type="ECO:0000256" key="3">
    <source>
        <dbReference type="ARBA" id="ARBA00023157"/>
    </source>
</evidence>
<evidence type="ECO:0000256" key="2">
    <source>
        <dbReference type="ARBA" id="ARBA00022729"/>
    </source>
</evidence>
<dbReference type="EMBL" id="RWGY01000002">
    <property type="protein sequence ID" value="TVU49041.1"/>
    <property type="molecule type" value="Genomic_DNA"/>
</dbReference>
<dbReference type="InterPro" id="IPR001881">
    <property type="entry name" value="EGF-like_Ca-bd_dom"/>
</dbReference>
<dbReference type="SMART" id="SM00181">
    <property type="entry name" value="EGF"/>
    <property type="match status" value="2"/>
</dbReference>
<dbReference type="PROSITE" id="PS01187">
    <property type="entry name" value="EGF_CA"/>
    <property type="match status" value="1"/>
</dbReference>
<evidence type="ECO:0000313" key="9">
    <source>
        <dbReference type="Proteomes" id="UP000324897"/>
    </source>
</evidence>
<dbReference type="FunFam" id="2.10.25.10:FF:000704">
    <property type="entry name" value="Os12g0614800 protein"/>
    <property type="match status" value="1"/>
</dbReference>